<dbReference type="InterPro" id="IPR013321">
    <property type="entry name" value="Arc_rbn_hlx_hlx"/>
</dbReference>
<protein>
    <recommendedName>
        <fullName evidence="4">Ribbon-helix-helix protein CopG domain-containing protein</fullName>
    </recommendedName>
</protein>
<reference evidence="2 3" key="1">
    <citation type="submission" date="2017-11" db="EMBL/GenBank/DDBJ databases">
        <title>Whole genome sequencing of cultured pathogen.</title>
        <authorList>
            <person name="Hoffmann M."/>
            <person name="Sanchez M."/>
            <person name="Timme R."/>
            <person name="Nudel K."/>
            <person name="Bry L."/>
        </authorList>
    </citation>
    <scope>NUCLEOTIDE SEQUENCE [LARGE SCALE GENOMIC DNA]</scope>
    <source>
        <strain evidence="2 3">216</strain>
    </source>
</reference>
<dbReference type="Gene3D" id="1.10.1220.10">
    <property type="entry name" value="Met repressor-like"/>
    <property type="match status" value="1"/>
</dbReference>
<organism evidence="2 3">
    <name type="scientific">Corynebacterium striatum</name>
    <dbReference type="NCBI Taxonomy" id="43770"/>
    <lineage>
        <taxon>Bacteria</taxon>
        <taxon>Bacillati</taxon>
        <taxon>Actinomycetota</taxon>
        <taxon>Actinomycetes</taxon>
        <taxon>Mycobacteriales</taxon>
        <taxon>Corynebacteriaceae</taxon>
        <taxon>Corynebacterium</taxon>
    </lineage>
</organism>
<sequence>MTTSKARARAQQGPRTKKKATKKSTATPTESVRSAFRQPSSRDYVKKMTIEVDRDLHAELKAIAARKGVTMREIVGSCLEEYVKENR</sequence>
<feature type="region of interest" description="Disordered" evidence="1">
    <location>
        <begin position="1"/>
        <end position="41"/>
    </location>
</feature>
<dbReference type="AlphaFoldDB" id="A0ABC8CLS9"/>
<dbReference type="InterPro" id="IPR010985">
    <property type="entry name" value="Ribbon_hlx_hlx"/>
</dbReference>
<evidence type="ECO:0000313" key="2">
    <source>
        <dbReference type="EMBL" id="ATZ09390.1"/>
    </source>
</evidence>
<proteinExistence type="predicted"/>
<gene>
    <name evidence="2" type="ORF">A9D01_12220</name>
</gene>
<accession>A0ABC8CLS9</accession>
<dbReference type="RefSeq" id="WP_049159220.1">
    <property type="nucleotide sequence ID" value="NZ_CP024931.1"/>
</dbReference>
<evidence type="ECO:0000256" key="1">
    <source>
        <dbReference type="SAM" id="MobiDB-lite"/>
    </source>
</evidence>
<evidence type="ECO:0000313" key="3">
    <source>
        <dbReference type="Proteomes" id="UP000231994"/>
    </source>
</evidence>
<dbReference type="EMBL" id="CP024932">
    <property type="protein sequence ID" value="ATZ09390.1"/>
    <property type="molecule type" value="Genomic_DNA"/>
</dbReference>
<dbReference type="Proteomes" id="UP000231994">
    <property type="component" value="Chromosome"/>
</dbReference>
<evidence type="ECO:0008006" key="4">
    <source>
        <dbReference type="Google" id="ProtNLM"/>
    </source>
</evidence>
<name>A0ABC8CLS9_CORST</name>
<dbReference type="SUPFAM" id="SSF47598">
    <property type="entry name" value="Ribbon-helix-helix"/>
    <property type="match status" value="1"/>
</dbReference>